<name>E6U1I7_EVAC2</name>
<dbReference type="HOGENOM" id="CLU_3058380_0_0_9"/>
<proteinExistence type="predicted"/>
<gene>
    <name evidence="1" type="ordered locus">Bcell_2089</name>
</gene>
<accession>E6U1I7</accession>
<dbReference type="Proteomes" id="UP000001401">
    <property type="component" value="Chromosome"/>
</dbReference>
<evidence type="ECO:0000313" key="1">
    <source>
        <dbReference type="EMBL" id="ADU30350.1"/>
    </source>
</evidence>
<keyword evidence="2" id="KW-1185">Reference proteome</keyword>
<dbReference type="STRING" id="649639.Bcell_2089"/>
<protein>
    <submittedName>
        <fullName evidence="1">Uncharacterized protein</fullName>
    </submittedName>
</protein>
<sequence>MQIKTSDKVRYEYALREIERIINFDEDPIPKVQKIIIDNLPEYIGSSDINVYY</sequence>
<dbReference type="KEGG" id="bco:Bcell_2089"/>
<dbReference type="EMBL" id="CP002394">
    <property type="protein sequence ID" value="ADU30350.1"/>
    <property type="molecule type" value="Genomic_DNA"/>
</dbReference>
<evidence type="ECO:0000313" key="2">
    <source>
        <dbReference type="Proteomes" id="UP000001401"/>
    </source>
</evidence>
<dbReference type="AlphaFoldDB" id="E6U1I7"/>
<reference evidence="1" key="1">
    <citation type="submission" date="2010-12" db="EMBL/GenBank/DDBJ databases">
        <title>Complete sequence of Bacillus cellulosilyticus DSM 2522.</title>
        <authorList>
            <consortium name="US DOE Joint Genome Institute"/>
            <person name="Lucas S."/>
            <person name="Copeland A."/>
            <person name="Lapidus A."/>
            <person name="Cheng J.-F."/>
            <person name="Bruce D."/>
            <person name="Goodwin L."/>
            <person name="Pitluck S."/>
            <person name="Chertkov O."/>
            <person name="Detter J.C."/>
            <person name="Han C."/>
            <person name="Tapia R."/>
            <person name="Land M."/>
            <person name="Hauser L."/>
            <person name="Jeffries C."/>
            <person name="Kyrpides N."/>
            <person name="Ivanova N."/>
            <person name="Mikhailova N."/>
            <person name="Brumm P."/>
            <person name="Mead D."/>
            <person name="Woyke T."/>
        </authorList>
    </citation>
    <scope>NUCLEOTIDE SEQUENCE [LARGE SCALE GENOMIC DNA]</scope>
    <source>
        <strain evidence="1">DSM 2522</strain>
    </source>
</reference>
<organism evidence="1 2">
    <name type="scientific">Evansella cellulosilytica (strain ATCC 21833 / DSM 2522 / FERM P-1141 / JCM 9156 / N-4)</name>
    <name type="common">Bacillus cellulosilyticus</name>
    <dbReference type="NCBI Taxonomy" id="649639"/>
    <lineage>
        <taxon>Bacteria</taxon>
        <taxon>Bacillati</taxon>
        <taxon>Bacillota</taxon>
        <taxon>Bacilli</taxon>
        <taxon>Bacillales</taxon>
        <taxon>Bacillaceae</taxon>
        <taxon>Evansella</taxon>
    </lineage>
</organism>